<dbReference type="AlphaFoldDB" id="A0AAD5YIB7"/>
<feature type="compositionally biased region" description="Basic residues" evidence="1">
    <location>
        <begin position="92"/>
        <end position="103"/>
    </location>
</feature>
<feature type="region of interest" description="Disordered" evidence="1">
    <location>
        <begin position="209"/>
        <end position="239"/>
    </location>
</feature>
<feature type="region of interest" description="Disordered" evidence="1">
    <location>
        <begin position="63"/>
        <end position="103"/>
    </location>
</feature>
<feature type="compositionally biased region" description="Basic residues" evidence="1">
    <location>
        <begin position="435"/>
        <end position="447"/>
    </location>
</feature>
<feature type="region of interest" description="Disordered" evidence="1">
    <location>
        <begin position="177"/>
        <end position="196"/>
    </location>
</feature>
<feature type="compositionally biased region" description="Low complexity" evidence="1">
    <location>
        <begin position="409"/>
        <end position="420"/>
    </location>
</feature>
<comment type="caution">
    <text evidence="2">The sequence shown here is derived from an EMBL/GenBank/DDBJ whole genome shotgun (WGS) entry which is preliminary data.</text>
</comment>
<protein>
    <submittedName>
        <fullName evidence="2">Uncharacterized protein</fullName>
    </submittedName>
</protein>
<keyword evidence="3" id="KW-1185">Reference proteome</keyword>
<organism evidence="2 3">
    <name type="scientific">Meripilus lineatus</name>
    <dbReference type="NCBI Taxonomy" id="2056292"/>
    <lineage>
        <taxon>Eukaryota</taxon>
        <taxon>Fungi</taxon>
        <taxon>Dikarya</taxon>
        <taxon>Basidiomycota</taxon>
        <taxon>Agaricomycotina</taxon>
        <taxon>Agaricomycetes</taxon>
        <taxon>Polyporales</taxon>
        <taxon>Meripilaceae</taxon>
        <taxon>Meripilus</taxon>
    </lineage>
</organism>
<evidence type="ECO:0000313" key="2">
    <source>
        <dbReference type="EMBL" id="KAJ3483658.1"/>
    </source>
</evidence>
<reference evidence="2" key="1">
    <citation type="submission" date="2022-07" db="EMBL/GenBank/DDBJ databases">
        <title>Genome Sequence of Physisporinus lineatus.</title>
        <authorList>
            <person name="Buettner E."/>
        </authorList>
    </citation>
    <scope>NUCLEOTIDE SEQUENCE</scope>
    <source>
        <strain evidence="2">VT162</strain>
    </source>
</reference>
<evidence type="ECO:0000313" key="3">
    <source>
        <dbReference type="Proteomes" id="UP001212997"/>
    </source>
</evidence>
<evidence type="ECO:0000256" key="1">
    <source>
        <dbReference type="SAM" id="MobiDB-lite"/>
    </source>
</evidence>
<feature type="compositionally biased region" description="Polar residues" evidence="1">
    <location>
        <begin position="74"/>
        <end position="87"/>
    </location>
</feature>
<accession>A0AAD5YIB7</accession>
<sequence length="526" mass="57337">MTSSQALFVATSTALPAYSFLSHPPQKQVPSQPLPEPPAYTPFPAETGRNRSATFANITAWIENVQPGTPTPATPRQRSSSNSSIHVSTGRSHSRHRDHTSTHKFGRVTAAITPTSAGFEPDLKAIGYGSAFFNFQNIVLPLPIPERKTKKRTAQPQPEDEPSGASKGVKRFRSLSAIRPGRHARSNSTTQQAIPLPLPIPVMPLSAKSFTKSSESKPSKGKSSSGKSKKSHYVKSRPPPLANELALAQFIDGGSLEDHIRSYNQERAKAAGTAKTPNGQRVVVDDVWRDGQGGIWRDQGEQLEYEHLLDDDLPDPVEVEWIPFGPHPDEGKLRALPDWTRGSYSSQGSDLDPRHAIQPADDTYTVGNILTPRNVGMKEGTSFLDISPESAKHVRKPDFVLDMFPAPPSSSCTTSSHRSPLTPRADSFNNQATHGHARPTGKARRRPPPLTLAPPKSGHTVALNPSDPEEVRKDFLDASFHPPAALVVVSPLPARTPKTSTHTRKALKTPMLNVRSFLKVMGRKLN</sequence>
<feature type="compositionally biased region" description="Pro residues" evidence="1">
    <location>
        <begin position="32"/>
        <end position="41"/>
    </location>
</feature>
<dbReference type="EMBL" id="JANAWD010000219">
    <property type="protein sequence ID" value="KAJ3483658.1"/>
    <property type="molecule type" value="Genomic_DNA"/>
</dbReference>
<dbReference type="Proteomes" id="UP001212997">
    <property type="component" value="Unassembled WGS sequence"/>
</dbReference>
<feature type="region of interest" description="Disordered" evidence="1">
    <location>
        <begin position="23"/>
        <end position="48"/>
    </location>
</feature>
<feature type="region of interest" description="Disordered" evidence="1">
    <location>
        <begin position="146"/>
        <end position="171"/>
    </location>
</feature>
<gene>
    <name evidence="2" type="ORF">NLI96_g6147</name>
</gene>
<name>A0AAD5YIB7_9APHY</name>
<proteinExistence type="predicted"/>
<feature type="region of interest" description="Disordered" evidence="1">
    <location>
        <begin position="408"/>
        <end position="466"/>
    </location>
</feature>